<evidence type="ECO:0000313" key="1">
    <source>
        <dbReference type="EMBL" id="CAD9300661.1"/>
    </source>
</evidence>
<reference evidence="1" key="1">
    <citation type="submission" date="2021-01" db="EMBL/GenBank/DDBJ databases">
        <authorList>
            <person name="Corre E."/>
            <person name="Pelletier E."/>
            <person name="Niang G."/>
            <person name="Scheremetjew M."/>
            <person name="Finn R."/>
            <person name="Kale V."/>
            <person name="Holt S."/>
            <person name="Cochrane G."/>
            <person name="Meng A."/>
            <person name="Brown T."/>
            <person name="Cohen L."/>
        </authorList>
    </citation>
    <scope>NUCLEOTIDE SEQUENCE</scope>
    <source>
        <strain evidence="1">CCMP 410</strain>
    </source>
</reference>
<name>A0A7S1YHE2_9STRA</name>
<organism evidence="1">
    <name type="scientific">Grammatophora oceanica</name>
    <dbReference type="NCBI Taxonomy" id="210454"/>
    <lineage>
        <taxon>Eukaryota</taxon>
        <taxon>Sar</taxon>
        <taxon>Stramenopiles</taxon>
        <taxon>Ochrophyta</taxon>
        <taxon>Bacillariophyta</taxon>
        <taxon>Fragilariophyceae</taxon>
        <taxon>Fragilariophycidae</taxon>
        <taxon>Rhabdonematales</taxon>
        <taxon>Grammatophoraceae</taxon>
        <taxon>Grammatophora</taxon>
    </lineage>
</organism>
<dbReference type="EMBL" id="HBGK01041231">
    <property type="protein sequence ID" value="CAD9300661.1"/>
    <property type="molecule type" value="Transcribed_RNA"/>
</dbReference>
<evidence type="ECO:0008006" key="2">
    <source>
        <dbReference type="Google" id="ProtNLM"/>
    </source>
</evidence>
<protein>
    <recommendedName>
        <fullName evidence="2">Glycosyltransferase</fullName>
    </recommendedName>
</protein>
<proteinExistence type="predicted"/>
<gene>
    <name evidence="1" type="ORF">GOCE00092_LOCUS21531</name>
</gene>
<dbReference type="AlphaFoldDB" id="A0A7S1YHE2"/>
<sequence>MLLSTKDDDNNQKLHSNFICASQGVAGLGMLSDHGEKDHGWFPHEDYKWNQNVGRGVHHWNFRNFILERMNLPTNVRPRRTKPLVILSTGSSHRSFELEPHREFLQTTFPETEVVAYNLKDWELKEQLEAVADAAIYISIAGGGTFTAMFLPKGASLVLYYTTGLEEGPARLDYDFWNNLGYLRVHWLPFVEPKKPAPPNDAVLEALVRHELQVLMQQNVDDADKDTTRREEAEA</sequence>
<accession>A0A7S1YHE2</accession>